<dbReference type="PANTHER" id="PTHR21497">
    <property type="entry name" value="UBIQUITIN LIGASE E3 ALPHA-RELATED"/>
    <property type="match status" value="1"/>
</dbReference>
<comment type="similarity">
    <text evidence="8 10">Belongs to the E3 ubiquitin-protein ligase UBR1-like family.</text>
</comment>
<dbReference type="InterPro" id="IPR003126">
    <property type="entry name" value="Znf_UBR"/>
</dbReference>
<feature type="region of interest" description="Disordered" evidence="12">
    <location>
        <begin position="1883"/>
        <end position="1921"/>
    </location>
</feature>
<dbReference type="GO" id="GO:0071596">
    <property type="term" value="P:ubiquitin-dependent protein catabolic process via the N-end rule pathway"/>
    <property type="evidence" value="ECO:0007669"/>
    <property type="project" value="UniProtKB-UniRule"/>
</dbReference>
<dbReference type="GO" id="GO:0016567">
    <property type="term" value="P:protein ubiquitination"/>
    <property type="evidence" value="ECO:0007669"/>
    <property type="project" value="UniProtKB-UniRule"/>
</dbReference>
<dbReference type="GO" id="GO:0061630">
    <property type="term" value="F:ubiquitin protein ligase activity"/>
    <property type="evidence" value="ECO:0007669"/>
    <property type="project" value="UniProtKB-UniRule"/>
</dbReference>
<dbReference type="Pfam" id="PF22960">
    <property type="entry name" value="WHD_UBR1"/>
    <property type="match status" value="1"/>
</dbReference>
<dbReference type="InterPro" id="IPR036390">
    <property type="entry name" value="WH_DNA-bd_sf"/>
</dbReference>
<comment type="catalytic activity">
    <reaction evidence="1 10">
        <text>S-ubiquitinyl-[E2 ubiquitin-conjugating enzyme]-L-cysteine + [acceptor protein]-L-lysine = [E2 ubiquitin-conjugating enzyme]-L-cysteine + N(6)-ubiquitinyl-[acceptor protein]-L-lysine.</text>
        <dbReference type="EC" id="2.3.2.27"/>
    </reaction>
</comment>
<feature type="region of interest" description="Disordered" evidence="12">
    <location>
        <begin position="1511"/>
        <end position="1556"/>
    </location>
</feature>
<dbReference type="InterPro" id="IPR042065">
    <property type="entry name" value="E3_ELL-like"/>
</dbReference>
<keyword evidence="7 10" id="KW-0862">Zinc</keyword>
<evidence type="ECO:0000313" key="15">
    <source>
        <dbReference type="Proteomes" id="UP000002009"/>
    </source>
</evidence>
<dbReference type="InParanoid" id="C1FHS5"/>
<evidence type="ECO:0000256" key="10">
    <source>
        <dbReference type="RuleBase" id="RU366018"/>
    </source>
</evidence>
<dbReference type="GO" id="GO:0005737">
    <property type="term" value="C:cytoplasm"/>
    <property type="evidence" value="ECO:0007669"/>
    <property type="project" value="TreeGrafter"/>
</dbReference>
<evidence type="ECO:0000256" key="3">
    <source>
        <dbReference type="ARBA" id="ARBA00022679"/>
    </source>
</evidence>
<accession>C1FHS5</accession>
<evidence type="ECO:0000256" key="6">
    <source>
        <dbReference type="ARBA" id="ARBA00022786"/>
    </source>
</evidence>
<feature type="zinc finger region" description="UBR-type" evidence="9">
    <location>
        <begin position="156"/>
        <end position="227"/>
    </location>
</feature>
<dbReference type="Pfam" id="PF02207">
    <property type="entry name" value="zf-UBR"/>
    <property type="match status" value="1"/>
</dbReference>
<dbReference type="UniPathway" id="UPA00143"/>
<feature type="compositionally biased region" description="Polar residues" evidence="12">
    <location>
        <begin position="241"/>
        <end position="250"/>
    </location>
</feature>
<dbReference type="OMA" id="TCRRLCN"/>
<dbReference type="GO" id="GO:0008270">
    <property type="term" value="F:zinc ion binding"/>
    <property type="evidence" value="ECO:0007669"/>
    <property type="project" value="UniProtKB-UniRule"/>
</dbReference>
<evidence type="ECO:0000256" key="11">
    <source>
        <dbReference type="SAM" id="Coils"/>
    </source>
</evidence>
<comment type="pathway">
    <text evidence="2 10">Protein modification; protein ubiquitination.</text>
</comment>
<feature type="region of interest" description="Disordered" evidence="12">
    <location>
        <begin position="2294"/>
        <end position="2315"/>
    </location>
</feature>
<dbReference type="Pfam" id="PF18995">
    <property type="entry name" value="PRT6_C"/>
    <property type="match status" value="1"/>
</dbReference>
<dbReference type="SMART" id="SM00396">
    <property type="entry name" value="ZnF_UBR1"/>
    <property type="match status" value="1"/>
</dbReference>
<dbReference type="CDD" id="cd19673">
    <property type="entry name" value="UBR-box_UBR3"/>
    <property type="match status" value="1"/>
</dbReference>
<organism evidence="14 15">
    <name type="scientific">Micromonas commoda (strain RCC299 / NOUM17 / CCMP2709)</name>
    <name type="common">Picoplanktonic green alga</name>
    <dbReference type="NCBI Taxonomy" id="296587"/>
    <lineage>
        <taxon>Eukaryota</taxon>
        <taxon>Viridiplantae</taxon>
        <taxon>Chlorophyta</taxon>
        <taxon>Mamiellophyceae</taxon>
        <taxon>Mamiellales</taxon>
        <taxon>Mamiellaceae</taxon>
        <taxon>Micromonas</taxon>
    </lineage>
</organism>
<feature type="region of interest" description="Disordered" evidence="12">
    <location>
        <begin position="231"/>
        <end position="252"/>
    </location>
</feature>
<feature type="compositionally biased region" description="Low complexity" evidence="12">
    <location>
        <begin position="1156"/>
        <end position="1165"/>
    </location>
</feature>
<evidence type="ECO:0000256" key="12">
    <source>
        <dbReference type="SAM" id="MobiDB-lite"/>
    </source>
</evidence>
<dbReference type="KEGG" id="mis:MICPUN_102866"/>
<feature type="domain" description="UBR-type" evidence="13">
    <location>
        <begin position="156"/>
        <end position="227"/>
    </location>
</feature>
<feature type="coiled-coil region" evidence="11">
    <location>
        <begin position="2253"/>
        <end position="2287"/>
    </location>
</feature>
<feature type="compositionally biased region" description="Acidic residues" evidence="12">
    <location>
        <begin position="574"/>
        <end position="586"/>
    </location>
</feature>
<dbReference type="Gene3D" id="2.10.110.30">
    <property type="match status" value="1"/>
</dbReference>
<evidence type="ECO:0000256" key="5">
    <source>
        <dbReference type="ARBA" id="ARBA00022771"/>
    </source>
</evidence>
<feature type="region of interest" description="Disordered" evidence="12">
    <location>
        <begin position="573"/>
        <end position="642"/>
    </location>
</feature>
<dbReference type="SUPFAM" id="SSF46785">
    <property type="entry name" value="Winged helix' DNA-binding domain"/>
    <property type="match status" value="1"/>
</dbReference>
<feature type="region of interest" description="Disordered" evidence="12">
    <location>
        <begin position="1718"/>
        <end position="1751"/>
    </location>
</feature>
<evidence type="ECO:0000259" key="13">
    <source>
        <dbReference type="PROSITE" id="PS51157"/>
    </source>
</evidence>
<comment type="function">
    <text evidence="10">Ubiquitin ligase protein which is a component of the N-end rule pathway. Recognizes and binds to proteins bearing specific N-terminal residues that are destabilizing according to the N-end rule, leading to their ubiquitination and subsequent degradation.</text>
</comment>
<dbReference type="EC" id="2.3.2.27" evidence="10"/>
<feature type="compositionally biased region" description="Low complexity" evidence="12">
    <location>
        <begin position="1972"/>
        <end position="1988"/>
    </location>
</feature>
<keyword evidence="6 10" id="KW-0833">Ubl conjugation pathway</keyword>
<dbReference type="FunFam" id="2.10.110.30:FF:000002">
    <property type="entry name" value="Putative e3 ubiquitin-protein ligase ubr3"/>
    <property type="match status" value="1"/>
</dbReference>
<dbReference type="PANTHER" id="PTHR21497:SF24">
    <property type="entry name" value="E3 UBIQUITIN-PROTEIN LIGASE UBR1"/>
    <property type="match status" value="1"/>
</dbReference>
<name>C1FHS5_MICCC</name>
<dbReference type="GeneID" id="8246891"/>
<dbReference type="Pfam" id="PF08766">
    <property type="entry name" value="DEK_C"/>
    <property type="match status" value="1"/>
</dbReference>
<dbReference type="STRING" id="296587.C1FHS5"/>
<feature type="region of interest" description="Disordered" evidence="12">
    <location>
        <begin position="2095"/>
        <end position="2116"/>
    </location>
</feature>
<keyword evidence="3 10" id="KW-0808">Transferase</keyword>
<dbReference type="InterPro" id="IPR014876">
    <property type="entry name" value="DEK_C"/>
</dbReference>
<keyword evidence="4 10" id="KW-0479">Metal-binding</keyword>
<dbReference type="Gene3D" id="1.10.10.2670">
    <property type="entry name" value="E3 ubiquitin-protein ligase"/>
    <property type="match status" value="1"/>
</dbReference>
<dbReference type="InterPro" id="IPR039164">
    <property type="entry name" value="UBR1-like"/>
</dbReference>
<keyword evidence="5 10" id="KW-0863">Zinc-finger</keyword>
<proteinExistence type="inferred from homology"/>
<evidence type="ECO:0000256" key="8">
    <source>
        <dbReference type="ARBA" id="ARBA00046341"/>
    </source>
</evidence>
<keyword evidence="11" id="KW-0175">Coiled coil</keyword>
<evidence type="ECO:0000256" key="4">
    <source>
        <dbReference type="ARBA" id="ARBA00022723"/>
    </source>
</evidence>
<sequence length="2688" mass="287586">MVERADASTEQLVDRDWFSVVAPAQVLAECVEPAILDAARTAYAREADADDDSDEDDAAHSPWVRRMRQILRTADLDNTTVNAIREQLQEEMGQRVPKKDLREAVESFLSERVRKHGPGRHGSRNTAVAWHRQRSHGDAWRCFLDEQKAAGIARGAPCTAVWMAGAVAYRCRTCQTGEQSSVCVRCFRASDHEGHDYIMYRSETGGVCDCGDLESWSAQGCCDAHRPITRSRANDSEGSSEDATNNNNTFPEGIARDVSEAMLGVVLERTLLALESSARARGPHLPPAAGARREAEGKMAEKLLKWLLRVADCGAMRAACATAMTRRWDGPAADFNLRACVHTAVDTMDTAVDDKVAVALDPAWDNGGCPNARYVSGFGGLYGAVGATTTTDAVRAELRRRRLVVKTRLGCRPTDDTAVDDKVAASSDEIIAADEDETAAVAVCPEMNNSGGDTPRGEWPLAGTRDAGLLECLLRATCLPSLPEELAELSTTLVLTLLFNPEFKVAFASALVRHYRDLVLFPNTLPWPGVSRMDRGGWAHLIASGGLSDSPSERIRGEMSEGPISAAVTAMNVDDSDTDSDDDDVNETAGETAGDDVREQTPAQLAARRRAAARRRGIDGGTTGGPQRRFPSRGGQSSFPSGAFVQRQRECVSQCMDRVTVQLFGSVPIVSHSVLREGMLRELHDVIADALISFSHRGPSLPGRPAGVVDPACEGIKARLYSRPCNDLRMCLSQRSVARYWIAASTVKPGEEDGLNGSIGGFLRPGDERLLKIALATLRSMQGMNPYAKKHGEHVERERSDWIHSMTAEMVVMSTLRQGAAVAADGLASERGQSKNDQTTAQAEEVDAVRGGHDKATVAAVAALERRRATRVAEEAGRRAAAARRYGLGDAVAHSPSARSLAKRLELNSGFSVDASDPAGSSSSFGFPALDQARTARYLCRALRETVDAAADWAYGERARETLVLGGDAELAPGGAEFDPEKDPVSIHIPLHRFAAVLINAAFVAESVDADGSPVLDKQLHWPSLTSVLCDHPFTIQIHSLAEHPIRALTWSDAVRARAWVRNGEEVRRLSAVYASRYWAGLGRDADLALVQYALASSHSPHEIATRLLDLGRAGAIEPVDKKGATKGATKGASGTKGEWWDEGWPGETPRRYVEGGEAAAAEGEPSPTRRRTDRPENVQTSSRGPSADAAAADTDAADDGFRYRDPGTLRAWDLECARSAARTLVGLAKDRVWLSNHPFEIRVRRELIHALAIEARTHSELSDLLPTNLASESNDVDRVLTQVAVYEPPRTLDDKGKYSLRRDAWREFDGFFHRFAPADGESALRNAVTAYIRSRKENIPEEDCAWHPKDMLAAPQVAPPPFAGVVRFARHPSIASFVYNSVCYLHERRHEPDLQDIAVSAMALAALALDDRVFVEHLRDVGGGESTGGSAGFPDPWATALLRGGDASGESSRNDVSSKRRSPFILALESLAVGAGGDWSEDESHFVVIVAECAKELLARLADARLYAPNEPSNGGLRLGTAGSEAQAEGRHPGAQTNASAYKDSPAADATAAERKAKALARQKAAMAQMAARQAAFALAATDDDDVESDFDGDANVAGSNPDIDADRLPWDEKGVCGLCRGSEAHSNGGDGLNDGVTAGNSVTAGNGPLVWVALAQRSNAPAVARRALHARFRNLYKPDGGDDGAIGANPASRTYHRPKHVTIALETGGYVDVPLPAVDPLGHHHSTSGHGPGTPDPLPPDDPASGEVQDVDELGEDDAKARLQSVMCYDCLPAPGYGVEPADEPNVGGYEYARHNVADGDWLPDPCFAGAPLMDGEGVSVMCCGHQVHADCFDRYHASVLSRGSDAGAQRAQSGLGADDFHCPTCRRLCNAVVPVMPATPSQLRSHRDRVHAVSDDFSPDEEADGTIERDGSGPYDPSAAAVRVVADGLNALNETLRDARHAALAASLLADREAARRKNSNSLRDDAADPAGADGFADPIPGSDSPRARSSRSSRHSRSSVDGGSVSAENTPTHASDDATDGTAAPAPPHPYWSKHPGRYQVGAHLAKRLADAAREGPGVAHVESREPSALARELAPWSALLHGVAQCEVSSRPVRAKDDQGSNSEPRPPQPAAATAAAAGRWRALRELARLALVGGRAGALHYDDELDHWLDVFVDMLRVPSRVNPFEAAVRGDECVSILSQAMFASAASRARYWREANRTDERDPARTLGGSRSAAVTAAVAAAVGAATGTGGPDTRETAELTAAGREARGREALARVRAEIARLEQEEEEANNNARADEIVAAMGGAAPTAEPGEERNETNDGVATRPVTAPVPVTAPAEAIANLVPKSTPETAPTYTALELLQLDPFAFLCELYARVSRAYPGAVLCSERHGANSQLAAARAVAVVIVTQGSRARQCADQGFAKNRDASVPVEEFIAPTLWRVEALLALLDGAAAPPVRTNPRADVARILTRLGFAGQNGVADDAAGCMIAAMRSIDGPVENKAALINTWCGHMGDVSEDGDNRTSYNDGLYWGEFNIKLPRDAEALSAIAHERPGLIALPTRGEDLYLSLMNANCKRCQKPPRDPALCLACGEVCCCAGACCRRGKHGECAQHAAVCGAGVGVFLLVKSTKILLIRGKRICLYPSVYLDQHGEEDEFLKRGRPLFLNERRYGALEDLWVNGALDYDTLALHTSRVGSDFY</sequence>
<evidence type="ECO:0000256" key="1">
    <source>
        <dbReference type="ARBA" id="ARBA00000900"/>
    </source>
</evidence>
<evidence type="ECO:0000313" key="14">
    <source>
        <dbReference type="EMBL" id="ACO69871.1"/>
    </source>
</evidence>
<dbReference type="InterPro" id="IPR055194">
    <property type="entry name" value="UBR1-like_WH"/>
</dbReference>
<feature type="region of interest" description="Disordered" evidence="12">
    <location>
        <begin position="1960"/>
        <end position="2041"/>
    </location>
</feature>
<feature type="compositionally biased region" description="Low complexity" evidence="12">
    <location>
        <begin position="1126"/>
        <end position="1138"/>
    </location>
</feature>
<dbReference type="FunCoup" id="C1FHS5">
    <property type="interactions" value="1471"/>
</dbReference>
<dbReference type="GO" id="GO:0000151">
    <property type="term" value="C:ubiquitin ligase complex"/>
    <property type="evidence" value="ECO:0007669"/>
    <property type="project" value="TreeGrafter"/>
</dbReference>
<evidence type="ECO:0000256" key="9">
    <source>
        <dbReference type="PROSITE-ProRule" id="PRU00508"/>
    </source>
</evidence>
<dbReference type="InterPro" id="IPR044046">
    <property type="entry name" value="E3_ligase_UBR-like_C"/>
</dbReference>
<dbReference type="PROSITE" id="PS51157">
    <property type="entry name" value="ZF_UBR"/>
    <property type="match status" value="1"/>
</dbReference>
<protein>
    <recommendedName>
        <fullName evidence="10">E3 ubiquitin-protein ligase</fullName>
        <ecNumber evidence="10">2.3.2.27</ecNumber>
    </recommendedName>
</protein>
<dbReference type="eggNOG" id="KOG1139">
    <property type="taxonomic scope" value="Eukaryota"/>
</dbReference>
<evidence type="ECO:0000256" key="2">
    <source>
        <dbReference type="ARBA" id="ARBA00004906"/>
    </source>
</evidence>
<feature type="region of interest" description="Disordered" evidence="12">
    <location>
        <begin position="1122"/>
        <end position="1203"/>
    </location>
</feature>
<dbReference type="Proteomes" id="UP000002009">
    <property type="component" value="Chromosome 10"/>
</dbReference>
<gene>
    <name evidence="14" type="ORF">MICPUN_102866</name>
</gene>
<dbReference type="RefSeq" id="XP_002508613.1">
    <property type="nucleotide sequence ID" value="XM_002508567.1"/>
</dbReference>
<dbReference type="OrthoDB" id="26387at2759"/>
<dbReference type="eggNOG" id="KOG1140">
    <property type="taxonomic scope" value="Eukaryota"/>
</dbReference>
<feature type="compositionally biased region" description="Basic residues" evidence="12">
    <location>
        <begin position="1992"/>
        <end position="2001"/>
    </location>
</feature>
<reference evidence="14 15" key="1">
    <citation type="journal article" date="2009" name="Science">
        <title>Green evolution and dynamic adaptations revealed by genomes of the marine picoeukaryotes Micromonas.</title>
        <authorList>
            <person name="Worden A.Z."/>
            <person name="Lee J.H."/>
            <person name="Mock T."/>
            <person name="Rouze P."/>
            <person name="Simmons M.P."/>
            <person name="Aerts A.L."/>
            <person name="Allen A.E."/>
            <person name="Cuvelier M.L."/>
            <person name="Derelle E."/>
            <person name="Everett M.V."/>
            <person name="Foulon E."/>
            <person name="Grimwood J."/>
            <person name="Gundlach H."/>
            <person name="Henrissat B."/>
            <person name="Napoli C."/>
            <person name="McDonald S.M."/>
            <person name="Parker M.S."/>
            <person name="Rombauts S."/>
            <person name="Salamov A."/>
            <person name="Von Dassow P."/>
            <person name="Badger J.H."/>
            <person name="Coutinho P.M."/>
            <person name="Demir E."/>
            <person name="Dubchak I."/>
            <person name="Gentemann C."/>
            <person name="Eikrem W."/>
            <person name="Gready J.E."/>
            <person name="John U."/>
            <person name="Lanier W."/>
            <person name="Lindquist E.A."/>
            <person name="Lucas S."/>
            <person name="Mayer K.F."/>
            <person name="Moreau H."/>
            <person name="Not F."/>
            <person name="Otillar R."/>
            <person name="Panaud O."/>
            <person name="Pangilinan J."/>
            <person name="Paulsen I."/>
            <person name="Piegu B."/>
            <person name="Poliakov A."/>
            <person name="Robbens S."/>
            <person name="Schmutz J."/>
            <person name="Toulza E."/>
            <person name="Wyss T."/>
            <person name="Zelensky A."/>
            <person name="Zhou K."/>
            <person name="Armbrust E.V."/>
            <person name="Bhattacharya D."/>
            <person name="Goodenough U.W."/>
            <person name="Van de Peer Y."/>
            <person name="Grigoriev I.V."/>
        </authorList>
    </citation>
    <scope>NUCLEOTIDE SEQUENCE [LARGE SCALE GENOMIC DNA]</scope>
    <source>
        <strain evidence="15">RCC299 / NOUM17</strain>
    </source>
</reference>
<dbReference type="EMBL" id="CP001576">
    <property type="protein sequence ID" value="ACO69871.1"/>
    <property type="molecule type" value="Genomic_DNA"/>
</dbReference>
<keyword evidence="15" id="KW-1185">Reference proteome</keyword>
<evidence type="ECO:0000256" key="7">
    <source>
        <dbReference type="ARBA" id="ARBA00022833"/>
    </source>
</evidence>